<sequence length="201" mass="23846">MAENPTISKIESQTRVDNELKRNYCAEFFSSTLEAAKDPLPWKCLLYFIFISTPFSIFAYAWILSTFFAAVGTSFIPFLGYFFWWLWALSWRSLGRIELLAVRLCYKKPKVYKKPPEVYMDPSCECKFFPQILKDQYTWECFAYFVFIKWFITPFTLVFALILFAIWFFPPCLLLSSKGLIFLGKMQYKLTTKFFRIKSTS</sequence>
<comment type="caution">
    <text evidence="2">The sequence shown here is derived from an EMBL/GenBank/DDBJ whole genome shotgun (WGS) entry which is preliminary data.</text>
</comment>
<evidence type="ECO:0000313" key="2">
    <source>
        <dbReference type="EMBL" id="RIB29903.1"/>
    </source>
</evidence>
<evidence type="ECO:0000256" key="1">
    <source>
        <dbReference type="SAM" id="Phobius"/>
    </source>
</evidence>
<accession>A0A397WB45</accession>
<feature type="transmembrane region" description="Helical" evidence="1">
    <location>
        <begin position="142"/>
        <end position="169"/>
    </location>
</feature>
<dbReference type="EMBL" id="QKWP01000026">
    <property type="protein sequence ID" value="RIB29903.1"/>
    <property type="molecule type" value="Genomic_DNA"/>
</dbReference>
<keyword evidence="1" id="KW-0472">Membrane</keyword>
<proteinExistence type="predicted"/>
<protein>
    <submittedName>
        <fullName evidence="2">Uncharacterized protein</fullName>
    </submittedName>
</protein>
<feature type="transmembrane region" description="Helical" evidence="1">
    <location>
        <begin position="69"/>
        <end position="89"/>
    </location>
</feature>
<dbReference type="Proteomes" id="UP000266673">
    <property type="component" value="Unassembled WGS sequence"/>
</dbReference>
<feature type="transmembrane region" description="Helical" evidence="1">
    <location>
        <begin position="44"/>
        <end position="63"/>
    </location>
</feature>
<keyword evidence="1" id="KW-1133">Transmembrane helix</keyword>
<keyword evidence="3" id="KW-1185">Reference proteome</keyword>
<gene>
    <name evidence="2" type="ORF">C2G38_2055397</name>
</gene>
<evidence type="ECO:0000313" key="3">
    <source>
        <dbReference type="Proteomes" id="UP000266673"/>
    </source>
</evidence>
<organism evidence="2 3">
    <name type="scientific">Gigaspora rosea</name>
    <dbReference type="NCBI Taxonomy" id="44941"/>
    <lineage>
        <taxon>Eukaryota</taxon>
        <taxon>Fungi</taxon>
        <taxon>Fungi incertae sedis</taxon>
        <taxon>Mucoromycota</taxon>
        <taxon>Glomeromycotina</taxon>
        <taxon>Glomeromycetes</taxon>
        <taxon>Diversisporales</taxon>
        <taxon>Gigasporaceae</taxon>
        <taxon>Gigaspora</taxon>
    </lineage>
</organism>
<dbReference type="AlphaFoldDB" id="A0A397WB45"/>
<dbReference type="OrthoDB" id="2372055at2759"/>
<keyword evidence="1" id="KW-0812">Transmembrane</keyword>
<name>A0A397WB45_9GLOM</name>
<reference evidence="2 3" key="1">
    <citation type="submission" date="2018-06" db="EMBL/GenBank/DDBJ databases">
        <title>Comparative genomics reveals the genomic features of Rhizophagus irregularis, R. cerebriforme, R. diaphanum and Gigaspora rosea, and their symbiotic lifestyle signature.</title>
        <authorList>
            <person name="Morin E."/>
            <person name="San Clemente H."/>
            <person name="Chen E.C.H."/>
            <person name="De La Providencia I."/>
            <person name="Hainaut M."/>
            <person name="Kuo A."/>
            <person name="Kohler A."/>
            <person name="Murat C."/>
            <person name="Tang N."/>
            <person name="Roy S."/>
            <person name="Loubradou J."/>
            <person name="Henrissat B."/>
            <person name="Grigoriev I.V."/>
            <person name="Corradi N."/>
            <person name="Roux C."/>
            <person name="Martin F.M."/>
        </authorList>
    </citation>
    <scope>NUCLEOTIDE SEQUENCE [LARGE SCALE GENOMIC DNA]</scope>
    <source>
        <strain evidence="2 3">DAOM 194757</strain>
    </source>
</reference>